<proteinExistence type="inferred from homology"/>
<dbReference type="GO" id="GO:0034058">
    <property type="term" value="P:endosomal vesicle fusion"/>
    <property type="evidence" value="ECO:0007669"/>
    <property type="project" value="TreeGrafter"/>
</dbReference>
<evidence type="ECO:0000259" key="2">
    <source>
        <dbReference type="Pfam" id="PF12816"/>
    </source>
</evidence>
<evidence type="ECO:0000256" key="1">
    <source>
        <dbReference type="ARBA" id="ARBA00009422"/>
    </source>
</evidence>
<dbReference type="Gene3D" id="2.130.10.10">
    <property type="entry name" value="YVTN repeat-like/Quinoprotein amine dehydrogenase"/>
    <property type="match status" value="1"/>
</dbReference>
<evidence type="ECO:0000313" key="5">
    <source>
        <dbReference type="Proteomes" id="UP000094565"/>
    </source>
</evidence>
<dbReference type="InterPro" id="IPR045111">
    <property type="entry name" value="Vps41/Vps8"/>
</dbReference>
<dbReference type="InterPro" id="IPR025941">
    <property type="entry name" value="Vps8_central_dom"/>
</dbReference>
<sequence length="1388" mass="159046">MQMHVERKKYFPGQKESLPRAINILQRPIFPITLSLPMDSPDTKGFEGRLYSPSIVSSSTVNRSSFDDRVKTRFSVVSIEENALKSGSNSPAKDNDNEPIKWIKLKKLSAYFTHATRIEHGAPTSMATGSQICIGTSKGFVLVFDYKQELRTILKCATTYDPITVLTLSADSTHIASGHQSGDIYLWDISKSVPILKIPAITKEDLLKNPKANGHLHNTPIHNLYFMGKRRTALLSTDITGIMVQHNGYRNIRGLRVQTKNVLGKYHMNNNKITDSTILSFAPLALGTAMDRTDNIGVIALMTSNVLLVISTNPSLQTHFKVGKPKSINKRLPITGSLAWFPAVKIDNGKRLPKLAYCWSNVLTVLDCNNESIKDSNDQESLILKLENKKRWAGREAIVNVSWLTKDMIALITESHRLLLINYDTMTVSSIIDLFTKSIHVAQLFKPTTEMDRLTPFMYHCVFKVYKHRLFILGKHDMYIGTLNNWADRLLELLSKGDYLEALTKAKDYYDGHCDLNLLRLPKDDNQRHLVVSSHILQIMTASLDFIFSKNELQDEAFLELFLENCINCSITVNVDHSTYDQFYEAYMIHGFEYLFFNTLEPFILSNKIHTLSPSILKAMIPFYLKMNRGEKVEQLVCLLDIEQLDIDAAVQLCEEYKLQDLLIYITNYLFQDYITPLVSFIKKIIQISNEAADLSALELETLSAEARSVYGYITYILTGRHYPIERLIDFDKETQAKSSVYYVLFNGTSIEWPKGAGKLHITNDLKHEPAFPYLYLLLKYDCFSMLSALNEVFEDSQLNDEDINYSFSNDLQNWKVSRQYVVDVLLGVFNDNDFKDQENTLLAIFIARNYPKYKQFIRLSESVLHEVLTKLCIIPDPSLKKECELSLQSLLSVYHIPNLNEWISVFEECGFFNVLFNVYKYEHKYDTFLKLWLQEKQKQASQDVDDELEESVNDIGTLVETLENCFESVGKDSQEKAGIETFLSENFEALFSIEEPTNVVRVLNKYSPKLHYNILRSSNEEIQYQYVLAMVEQEKCSYGSVVYIEFKTLYVKLLCEFDQGALLEFIKKVDVSTIDAIAAESYLTKYHQIEALVLLLQKERKHREAIRILIQHISTLGQQLQLDNSKSDVHRIEGQLWKFLMMVIEILKIENDEELMVQVMEMPVALFNSFTEGGNDGKETTNILKRFVQDTFMNIIGIYQSTNAPENVKSTFVDVFSSFLQRASSKITTLGDVRAVLREIFIVYGFEKVILNITLGLINEDIYKVMEKLHNKKYLGWTTAVTDCVICGKKLWGSSMPNEVYSMWEEGILEDNQSAKKTSFFINDEGELMTNSTVNGALKIEPVQLNDYSPYELVVFRCRHGYHSKCLFNLGTQKKIKCIVCAADDAQ</sequence>
<dbReference type="Pfam" id="PF25066">
    <property type="entry name" value="TPR_VPS8_2"/>
    <property type="match status" value="1"/>
</dbReference>
<name>A0A1B2JEN4_PICPA</name>
<organism evidence="4 5">
    <name type="scientific">Komagataella pastoris</name>
    <name type="common">Yeast</name>
    <name type="synonym">Pichia pastoris</name>
    <dbReference type="NCBI Taxonomy" id="4922"/>
    <lineage>
        <taxon>Eukaryota</taxon>
        <taxon>Fungi</taxon>
        <taxon>Dikarya</taxon>
        <taxon>Ascomycota</taxon>
        <taxon>Saccharomycotina</taxon>
        <taxon>Pichiomycetes</taxon>
        <taxon>Pichiales</taxon>
        <taxon>Pichiaceae</taxon>
        <taxon>Komagataella</taxon>
    </lineage>
</organism>
<dbReference type="OrthoDB" id="289913at2759"/>
<evidence type="ECO:0000259" key="3">
    <source>
        <dbReference type="Pfam" id="PF25066"/>
    </source>
</evidence>
<dbReference type="Pfam" id="PF12816">
    <property type="entry name" value="TPR_Vps8"/>
    <property type="match status" value="1"/>
</dbReference>
<evidence type="ECO:0000313" key="4">
    <source>
        <dbReference type="EMBL" id="ANZ76497.1"/>
    </source>
</evidence>
<dbReference type="InterPro" id="IPR015943">
    <property type="entry name" value="WD40/YVTN_repeat-like_dom_sf"/>
</dbReference>
<feature type="domain" description="VPS8-like TPR-like repeats" evidence="3">
    <location>
        <begin position="1170"/>
        <end position="1273"/>
    </location>
</feature>
<dbReference type="Proteomes" id="UP000094565">
    <property type="component" value="Chromosome 3"/>
</dbReference>
<reference evidence="4 5" key="1">
    <citation type="submission" date="2016-02" db="EMBL/GenBank/DDBJ databases">
        <title>Comparative genomic and transcriptomic foundation for Pichia pastoris.</title>
        <authorList>
            <person name="Love K.R."/>
            <person name="Shah K.A."/>
            <person name="Whittaker C.A."/>
            <person name="Wu J."/>
            <person name="Bartlett M.C."/>
            <person name="Ma D."/>
            <person name="Leeson R.L."/>
            <person name="Priest M."/>
            <person name="Young S.K."/>
            <person name="Love J.C."/>
        </authorList>
    </citation>
    <scope>NUCLEOTIDE SEQUENCE [LARGE SCALE GENOMIC DNA]</scope>
    <source>
        <strain evidence="4 5">ATCC 28485</strain>
    </source>
</reference>
<gene>
    <name evidence="4" type="primary">VPS8</name>
    <name evidence="4" type="ORF">ATY40_BA7504172</name>
</gene>
<feature type="domain" description="Vacuolar protein sorting-associated protein 8 central" evidence="2">
    <location>
        <begin position="595"/>
        <end position="794"/>
    </location>
</feature>
<comment type="similarity">
    <text evidence="1">Belongs to the VPS8 family.</text>
</comment>
<accession>A0A1B2JEN4</accession>
<dbReference type="Pfam" id="PF23413">
    <property type="entry name" value="zf_RING_Vps8_fungal"/>
    <property type="match status" value="1"/>
</dbReference>
<dbReference type="SUPFAM" id="SSF50978">
    <property type="entry name" value="WD40 repeat-like"/>
    <property type="match status" value="1"/>
</dbReference>
<dbReference type="GO" id="GO:0006623">
    <property type="term" value="P:protein targeting to vacuole"/>
    <property type="evidence" value="ECO:0007669"/>
    <property type="project" value="InterPro"/>
</dbReference>
<dbReference type="PANTHER" id="PTHR12616">
    <property type="entry name" value="VACUOLAR PROTEIN SORTING VPS41"/>
    <property type="match status" value="1"/>
</dbReference>
<dbReference type="GO" id="GO:0005770">
    <property type="term" value="C:late endosome"/>
    <property type="evidence" value="ECO:0007669"/>
    <property type="project" value="TreeGrafter"/>
</dbReference>
<dbReference type="EMBL" id="CP014586">
    <property type="protein sequence ID" value="ANZ76497.1"/>
    <property type="molecule type" value="Genomic_DNA"/>
</dbReference>
<dbReference type="PANTHER" id="PTHR12616:SF8">
    <property type="entry name" value="VACUOLAR PROTEIN SORTING-ASSOCIATED PROTEIN 8 HOMOLOG"/>
    <property type="match status" value="1"/>
</dbReference>
<dbReference type="Pfam" id="PF23410">
    <property type="entry name" value="Beta-prop_VPS8"/>
    <property type="match status" value="1"/>
</dbReference>
<dbReference type="InterPro" id="IPR036322">
    <property type="entry name" value="WD40_repeat_dom_sf"/>
</dbReference>
<keyword evidence="5" id="KW-1185">Reference proteome</keyword>
<dbReference type="InterPro" id="IPR059070">
    <property type="entry name" value="TPR_VPS8_2"/>
</dbReference>
<dbReference type="GO" id="GO:0030897">
    <property type="term" value="C:HOPS complex"/>
    <property type="evidence" value="ECO:0007669"/>
    <property type="project" value="TreeGrafter"/>
</dbReference>
<protein>
    <submittedName>
        <fullName evidence="4">BA75_04172T0</fullName>
    </submittedName>
</protein>